<dbReference type="Proteomes" id="UP000069940">
    <property type="component" value="Unassembled WGS sequence"/>
</dbReference>
<evidence type="ECO:0000256" key="1">
    <source>
        <dbReference type="SAM" id="MobiDB-lite"/>
    </source>
</evidence>
<evidence type="ECO:0000313" key="2">
    <source>
        <dbReference type="EnsemblMetazoa" id="AALFPA23_023032.P34266"/>
    </source>
</evidence>
<dbReference type="GeneID" id="109429099"/>
<keyword evidence="3" id="KW-1185">Reference proteome</keyword>
<dbReference type="RefSeq" id="XP_029714044.2">
    <property type="nucleotide sequence ID" value="XM_029858184.2"/>
</dbReference>
<feature type="region of interest" description="Disordered" evidence="1">
    <location>
        <begin position="98"/>
        <end position="124"/>
    </location>
</feature>
<proteinExistence type="predicted"/>
<dbReference type="EnsemblMetazoa" id="AALFPA23_023032.R34266">
    <property type="protein sequence ID" value="AALFPA23_023032.P34266"/>
    <property type="gene ID" value="AALFPA23_023032"/>
</dbReference>
<evidence type="ECO:0000313" key="3">
    <source>
        <dbReference type="Proteomes" id="UP000069940"/>
    </source>
</evidence>
<accession>A0ABM1ZZG5</accession>
<sequence>MDTKFWNDPHLPGTKVELESRGCSGQVIRNASMPTSRISTTTTDFFEFDHKRVAMVPTTKTTAAAANDTAKGPTRKAKSQSEAWDYDKWSMYASHASGNERFPMGRGRRNGPLPPAPLHACVTV</sequence>
<reference evidence="2" key="2">
    <citation type="submission" date="2025-05" db="UniProtKB">
        <authorList>
            <consortium name="EnsemblMetazoa"/>
        </authorList>
    </citation>
    <scope>IDENTIFICATION</scope>
    <source>
        <strain evidence="2">Foshan</strain>
    </source>
</reference>
<name>A0ABM1ZZG5_AEDAL</name>
<reference evidence="3" key="1">
    <citation type="journal article" date="2015" name="Proc. Natl. Acad. Sci. U.S.A.">
        <title>Genome sequence of the Asian Tiger mosquito, Aedes albopictus, reveals insights into its biology, genetics, and evolution.</title>
        <authorList>
            <person name="Chen X.G."/>
            <person name="Jiang X."/>
            <person name="Gu J."/>
            <person name="Xu M."/>
            <person name="Wu Y."/>
            <person name="Deng Y."/>
            <person name="Zhang C."/>
            <person name="Bonizzoni M."/>
            <person name="Dermauw W."/>
            <person name="Vontas J."/>
            <person name="Armbruster P."/>
            <person name="Huang X."/>
            <person name="Yang Y."/>
            <person name="Zhang H."/>
            <person name="He W."/>
            <person name="Peng H."/>
            <person name="Liu Y."/>
            <person name="Wu K."/>
            <person name="Chen J."/>
            <person name="Lirakis M."/>
            <person name="Topalis P."/>
            <person name="Van Leeuwen T."/>
            <person name="Hall A.B."/>
            <person name="Jiang X."/>
            <person name="Thorpe C."/>
            <person name="Mueller R.L."/>
            <person name="Sun C."/>
            <person name="Waterhouse R.M."/>
            <person name="Yan G."/>
            <person name="Tu Z.J."/>
            <person name="Fang X."/>
            <person name="James A.A."/>
        </authorList>
    </citation>
    <scope>NUCLEOTIDE SEQUENCE [LARGE SCALE GENOMIC DNA]</scope>
    <source>
        <strain evidence="3">Foshan</strain>
    </source>
</reference>
<protein>
    <recommendedName>
        <fullName evidence="4">Secreted protein</fullName>
    </recommendedName>
</protein>
<organism evidence="2 3">
    <name type="scientific">Aedes albopictus</name>
    <name type="common">Asian tiger mosquito</name>
    <name type="synonym">Stegomyia albopicta</name>
    <dbReference type="NCBI Taxonomy" id="7160"/>
    <lineage>
        <taxon>Eukaryota</taxon>
        <taxon>Metazoa</taxon>
        <taxon>Ecdysozoa</taxon>
        <taxon>Arthropoda</taxon>
        <taxon>Hexapoda</taxon>
        <taxon>Insecta</taxon>
        <taxon>Pterygota</taxon>
        <taxon>Neoptera</taxon>
        <taxon>Endopterygota</taxon>
        <taxon>Diptera</taxon>
        <taxon>Nematocera</taxon>
        <taxon>Culicoidea</taxon>
        <taxon>Culicidae</taxon>
        <taxon>Culicinae</taxon>
        <taxon>Aedini</taxon>
        <taxon>Aedes</taxon>
        <taxon>Stegomyia</taxon>
    </lineage>
</organism>
<evidence type="ECO:0008006" key="4">
    <source>
        <dbReference type="Google" id="ProtNLM"/>
    </source>
</evidence>